<reference evidence="1" key="2">
    <citation type="journal article" date="2015" name="Fish Shellfish Immunol.">
        <title>Early steps in the European eel (Anguilla anguilla)-Vibrio vulnificus interaction in the gills: Role of the RtxA13 toxin.</title>
        <authorList>
            <person name="Callol A."/>
            <person name="Pajuelo D."/>
            <person name="Ebbesson L."/>
            <person name="Teles M."/>
            <person name="MacKenzie S."/>
            <person name="Amaro C."/>
        </authorList>
    </citation>
    <scope>NUCLEOTIDE SEQUENCE</scope>
</reference>
<protein>
    <submittedName>
        <fullName evidence="1">Uncharacterized protein</fullName>
    </submittedName>
</protein>
<reference evidence="1" key="1">
    <citation type="submission" date="2014-11" db="EMBL/GenBank/DDBJ databases">
        <authorList>
            <person name="Amaro Gonzalez C."/>
        </authorList>
    </citation>
    <scope>NUCLEOTIDE SEQUENCE</scope>
</reference>
<evidence type="ECO:0000313" key="1">
    <source>
        <dbReference type="EMBL" id="JAH42739.1"/>
    </source>
</evidence>
<organism evidence="1">
    <name type="scientific">Anguilla anguilla</name>
    <name type="common">European freshwater eel</name>
    <name type="synonym">Muraena anguilla</name>
    <dbReference type="NCBI Taxonomy" id="7936"/>
    <lineage>
        <taxon>Eukaryota</taxon>
        <taxon>Metazoa</taxon>
        <taxon>Chordata</taxon>
        <taxon>Craniata</taxon>
        <taxon>Vertebrata</taxon>
        <taxon>Euteleostomi</taxon>
        <taxon>Actinopterygii</taxon>
        <taxon>Neopterygii</taxon>
        <taxon>Teleostei</taxon>
        <taxon>Anguilliformes</taxon>
        <taxon>Anguillidae</taxon>
        <taxon>Anguilla</taxon>
    </lineage>
</organism>
<dbReference type="EMBL" id="GBXM01065838">
    <property type="protein sequence ID" value="JAH42739.1"/>
    <property type="molecule type" value="Transcribed_RNA"/>
</dbReference>
<dbReference type="AlphaFoldDB" id="A0A0E9SN25"/>
<sequence>MTMQCGETLHSYVRLARMLAIHHPIQRPLNPYDQ</sequence>
<accession>A0A0E9SN25</accession>
<name>A0A0E9SN25_ANGAN</name>
<proteinExistence type="predicted"/>